<dbReference type="AlphaFoldDB" id="A0A543FQS4"/>
<proteinExistence type="predicted"/>
<dbReference type="GO" id="GO:1990189">
    <property type="term" value="F:protein N-terminal-serine acetyltransferase activity"/>
    <property type="evidence" value="ECO:0007669"/>
    <property type="project" value="TreeGrafter"/>
</dbReference>
<dbReference type="Pfam" id="PF13302">
    <property type="entry name" value="Acetyltransf_3"/>
    <property type="match status" value="1"/>
</dbReference>
<dbReference type="PROSITE" id="PS51186">
    <property type="entry name" value="GNAT"/>
    <property type="match status" value="1"/>
</dbReference>
<evidence type="ECO:0000259" key="1">
    <source>
        <dbReference type="PROSITE" id="PS51186"/>
    </source>
</evidence>
<accession>A0A543FQS4</accession>
<dbReference type="InterPro" id="IPR051908">
    <property type="entry name" value="Ribosomal_N-acetyltransferase"/>
</dbReference>
<dbReference type="InterPro" id="IPR000182">
    <property type="entry name" value="GNAT_dom"/>
</dbReference>
<dbReference type="RefSeq" id="WP_142107423.1">
    <property type="nucleotide sequence ID" value="NZ_VFPH01000003.1"/>
</dbReference>
<sequence>MNHPEPWPLRRLVLRTPRLELRPDDDAGLLELVDEAHHGVHPPDFMPFAVPWTDADPRELGRRMLQHFWDVRSRLAPDDWSVNFLARHEGRVIGTQGFRAADFRILREVGTGSWIGMRHQGRGFGTEMRAAVLAFAFDHLGAVRARSSAFADNVASHRVSARLGYRRDGSTWVVRRGQAAEDVRLVLTPEDFVRPEWKLQVEGADACLPLLGLE</sequence>
<keyword evidence="3" id="KW-1185">Reference proteome</keyword>
<dbReference type="Proteomes" id="UP000319818">
    <property type="component" value="Unassembled WGS sequence"/>
</dbReference>
<feature type="domain" description="N-acetyltransferase" evidence="1">
    <location>
        <begin position="19"/>
        <end position="190"/>
    </location>
</feature>
<dbReference type="PANTHER" id="PTHR43441:SF11">
    <property type="entry name" value="RIBOSOMAL-PROTEIN-SERINE ACETYLTRANSFERASE"/>
    <property type="match status" value="1"/>
</dbReference>
<dbReference type="InterPro" id="IPR016181">
    <property type="entry name" value="Acyl_CoA_acyltransferase"/>
</dbReference>
<organism evidence="2 3">
    <name type="scientific">Pseudonocardia cypriaca</name>
    <dbReference type="NCBI Taxonomy" id="882449"/>
    <lineage>
        <taxon>Bacteria</taxon>
        <taxon>Bacillati</taxon>
        <taxon>Actinomycetota</taxon>
        <taxon>Actinomycetes</taxon>
        <taxon>Pseudonocardiales</taxon>
        <taxon>Pseudonocardiaceae</taxon>
        <taxon>Pseudonocardia</taxon>
    </lineage>
</organism>
<dbReference type="Gene3D" id="3.40.630.30">
    <property type="match status" value="1"/>
</dbReference>
<dbReference type="PANTHER" id="PTHR43441">
    <property type="entry name" value="RIBOSOMAL-PROTEIN-SERINE ACETYLTRANSFERASE"/>
    <property type="match status" value="1"/>
</dbReference>
<evidence type="ECO:0000313" key="2">
    <source>
        <dbReference type="EMBL" id="TQM36176.1"/>
    </source>
</evidence>
<reference evidence="2 3" key="1">
    <citation type="submission" date="2019-06" db="EMBL/GenBank/DDBJ databases">
        <title>Sequencing the genomes of 1000 actinobacteria strains.</title>
        <authorList>
            <person name="Klenk H.-P."/>
        </authorList>
    </citation>
    <scope>NUCLEOTIDE SEQUENCE [LARGE SCALE GENOMIC DNA]</scope>
    <source>
        <strain evidence="2 3">DSM 45511</strain>
    </source>
</reference>
<protein>
    <submittedName>
        <fullName evidence="2">RimJ/RimL family protein N-acetyltransferase</fullName>
    </submittedName>
</protein>
<dbReference type="GO" id="GO:0008999">
    <property type="term" value="F:protein-N-terminal-alanine acetyltransferase activity"/>
    <property type="evidence" value="ECO:0007669"/>
    <property type="project" value="TreeGrafter"/>
</dbReference>
<keyword evidence="2" id="KW-0808">Transferase</keyword>
<dbReference type="GO" id="GO:0005737">
    <property type="term" value="C:cytoplasm"/>
    <property type="evidence" value="ECO:0007669"/>
    <property type="project" value="TreeGrafter"/>
</dbReference>
<dbReference type="SUPFAM" id="SSF55729">
    <property type="entry name" value="Acyl-CoA N-acyltransferases (Nat)"/>
    <property type="match status" value="1"/>
</dbReference>
<comment type="caution">
    <text evidence="2">The sequence shown here is derived from an EMBL/GenBank/DDBJ whole genome shotgun (WGS) entry which is preliminary data.</text>
</comment>
<gene>
    <name evidence="2" type="ORF">FB388_7630</name>
</gene>
<evidence type="ECO:0000313" key="3">
    <source>
        <dbReference type="Proteomes" id="UP000319818"/>
    </source>
</evidence>
<name>A0A543FQS4_9PSEU</name>
<dbReference type="OrthoDB" id="3466127at2"/>
<dbReference type="EMBL" id="VFPH01000003">
    <property type="protein sequence ID" value="TQM36176.1"/>
    <property type="molecule type" value="Genomic_DNA"/>
</dbReference>